<dbReference type="PROSITE" id="PS50011">
    <property type="entry name" value="PROTEIN_KINASE_DOM"/>
    <property type="match status" value="1"/>
</dbReference>
<organism evidence="11 12">
    <name type="scientific">Triticum turgidum subsp. durum</name>
    <name type="common">Durum wheat</name>
    <name type="synonym">Triticum durum</name>
    <dbReference type="NCBI Taxonomy" id="4567"/>
    <lineage>
        <taxon>Eukaryota</taxon>
        <taxon>Viridiplantae</taxon>
        <taxon>Streptophyta</taxon>
        <taxon>Embryophyta</taxon>
        <taxon>Tracheophyta</taxon>
        <taxon>Spermatophyta</taxon>
        <taxon>Magnoliopsida</taxon>
        <taxon>Liliopsida</taxon>
        <taxon>Poales</taxon>
        <taxon>Poaceae</taxon>
        <taxon>BOP clade</taxon>
        <taxon>Pooideae</taxon>
        <taxon>Triticodae</taxon>
        <taxon>Triticeae</taxon>
        <taxon>Triticinae</taxon>
        <taxon>Triticum</taxon>
    </lineage>
</organism>
<protein>
    <recommendedName>
        <fullName evidence="1">non-specific serine/threonine protein kinase</fullName>
        <ecNumber evidence="1">2.7.11.1</ecNumber>
    </recommendedName>
</protein>
<evidence type="ECO:0000256" key="2">
    <source>
        <dbReference type="ARBA" id="ARBA00022527"/>
    </source>
</evidence>
<feature type="compositionally biased region" description="Low complexity" evidence="9">
    <location>
        <begin position="49"/>
        <end position="74"/>
    </location>
</feature>
<dbReference type="GO" id="GO:0004674">
    <property type="term" value="F:protein serine/threonine kinase activity"/>
    <property type="evidence" value="ECO:0007669"/>
    <property type="project" value="UniProtKB-KW"/>
</dbReference>
<evidence type="ECO:0000256" key="3">
    <source>
        <dbReference type="ARBA" id="ARBA00022679"/>
    </source>
</evidence>
<dbReference type="FunFam" id="3.30.200.20:FF:000228">
    <property type="entry name" value="Serine/threonine-protein kinase BIK1"/>
    <property type="match status" value="1"/>
</dbReference>
<evidence type="ECO:0000256" key="6">
    <source>
        <dbReference type="ARBA" id="ARBA00022840"/>
    </source>
</evidence>
<evidence type="ECO:0000313" key="11">
    <source>
        <dbReference type="EMBL" id="VAH35203.1"/>
    </source>
</evidence>
<evidence type="ECO:0000256" key="4">
    <source>
        <dbReference type="ARBA" id="ARBA00022741"/>
    </source>
</evidence>
<dbReference type="Gene3D" id="3.30.200.20">
    <property type="entry name" value="Phosphorylase Kinase, domain 1"/>
    <property type="match status" value="1"/>
</dbReference>
<evidence type="ECO:0000256" key="1">
    <source>
        <dbReference type="ARBA" id="ARBA00012513"/>
    </source>
</evidence>
<sequence>MGNCFGSEEAEVEAVKQGGVQGHEHGHGRPQAIASRGAPPMAAPKAHVAAGGRRSPASSSMSSVTTRSTSASTSAGGGAQEGAEPEGRILEAPNLRIFTFAELRAATRNFKPDTLLGEGGFGQVYKGWVDEKTMNPARSGTGMVIAVKKLNQESLQGLEEWQCEVNFLGRISHPNLVRLLGYCLEDRELLLVYEFMAKGSLENHLFRKGGSVQPIPWGLRLRIAIDTARGLAFLHSSEKHVIYRDFKASNILLDTTTTPSSPTSAWRGTAPPAATATSPPA</sequence>
<dbReference type="Proteomes" id="UP000324705">
    <property type="component" value="Chromosome 2A"/>
</dbReference>
<evidence type="ECO:0000313" key="12">
    <source>
        <dbReference type="Proteomes" id="UP000324705"/>
    </source>
</evidence>
<reference evidence="11 12" key="1">
    <citation type="submission" date="2017-09" db="EMBL/GenBank/DDBJ databases">
        <authorList>
            <consortium name="International Durum Wheat Genome Sequencing Consortium (IDWGSC)"/>
            <person name="Milanesi L."/>
        </authorList>
    </citation>
    <scope>NUCLEOTIDE SEQUENCE [LARGE SCALE GENOMIC DNA]</scope>
    <source>
        <strain evidence="12">cv. Svevo</strain>
    </source>
</reference>
<feature type="region of interest" description="Disordered" evidence="9">
    <location>
        <begin position="258"/>
        <end position="281"/>
    </location>
</feature>
<dbReference type="InterPro" id="IPR008271">
    <property type="entry name" value="Ser/Thr_kinase_AS"/>
</dbReference>
<evidence type="ECO:0000256" key="9">
    <source>
        <dbReference type="SAM" id="MobiDB-lite"/>
    </source>
</evidence>
<keyword evidence="4 7" id="KW-0547">Nucleotide-binding</keyword>
<evidence type="ECO:0000256" key="5">
    <source>
        <dbReference type="ARBA" id="ARBA00022777"/>
    </source>
</evidence>
<dbReference type="PANTHER" id="PTHR45621">
    <property type="entry name" value="OS01G0588500 PROTEIN-RELATED"/>
    <property type="match status" value="1"/>
</dbReference>
<evidence type="ECO:0000256" key="7">
    <source>
        <dbReference type="PROSITE-ProRule" id="PRU10141"/>
    </source>
</evidence>
<keyword evidence="12" id="KW-1185">Reference proteome</keyword>
<dbReference type="Pfam" id="PF07714">
    <property type="entry name" value="PK_Tyr_Ser-Thr"/>
    <property type="match status" value="1"/>
</dbReference>
<dbReference type="InterPro" id="IPR001245">
    <property type="entry name" value="Ser-Thr/Tyr_kinase_cat_dom"/>
</dbReference>
<dbReference type="Gramene" id="TRITD2Av1G238910.1">
    <property type="protein sequence ID" value="TRITD2Av1G238910.1"/>
    <property type="gene ID" value="TRITD2Av1G238910"/>
</dbReference>
<dbReference type="AlphaFoldDB" id="A0A9R1P1P3"/>
<dbReference type="InterPro" id="IPR050823">
    <property type="entry name" value="Plant_Ser_Thr_Prot_Kinase"/>
</dbReference>
<dbReference type="SUPFAM" id="SSF56112">
    <property type="entry name" value="Protein kinase-like (PK-like)"/>
    <property type="match status" value="1"/>
</dbReference>
<evidence type="ECO:0000256" key="8">
    <source>
        <dbReference type="RuleBase" id="RU000304"/>
    </source>
</evidence>
<comment type="similarity">
    <text evidence="8">Belongs to the protein kinase superfamily.</text>
</comment>
<keyword evidence="5" id="KW-0418">Kinase</keyword>
<keyword evidence="2 8" id="KW-0723">Serine/threonine-protein kinase</keyword>
<dbReference type="EC" id="2.7.11.1" evidence="1"/>
<evidence type="ECO:0000259" key="10">
    <source>
        <dbReference type="PROSITE" id="PS50011"/>
    </source>
</evidence>
<feature type="binding site" evidence="7">
    <location>
        <position position="149"/>
    </location>
    <ligand>
        <name>ATP</name>
        <dbReference type="ChEBI" id="CHEBI:30616"/>
    </ligand>
</feature>
<keyword evidence="3" id="KW-0808">Transferase</keyword>
<dbReference type="InterPro" id="IPR000719">
    <property type="entry name" value="Prot_kinase_dom"/>
</dbReference>
<dbReference type="PROSITE" id="PS00108">
    <property type="entry name" value="PROTEIN_KINASE_ST"/>
    <property type="match status" value="1"/>
</dbReference>
<keyword evidence="6 7" id="KW-0067">ATP-binding</keyword>
<feature type="domain" description="Protein kinase" evidence="10">
    <location>
        <begin position="110"/>
        <end position="281"/>
    </location>
</feature>
<dbReference type="GO" id="GO:0005524">
    <property type="term" value="F:ATP binding"/>
    <property type="evidence" value="ECO:0007669"/>
    <property type="project" value="UniProtKB-UniRule"/>
</dbReference>
<dbReference type="InterPro" id="IPR017441">
    <property type="entry name" value="Protein_kinase_ATP_BS"/>
</dbReference>
<proteinExistence type="inferred from homology"/>
<name>A0A9R1P1P3_TRITD</name>
<dbReference type="Gene3D" id="1.10.510.10">
    <property type="entry name" value="Transferase(Phosphotransferase) domain 1"/>
    <property type="match status" value="1"/>
</dbReference>
<gene>
    <name evidence="11" type="ORF">TRITD_2Av1G238910</name>
</gene>
<accession>A0A9R1P1P3</accession>
<dbReference type="InterPro" id="IPR011009">
    <property type="entry name" value="Kinase-like_dom_sf"/>
</dbReference>
<dbReference type="PROSITE" id="PS00107">
    <property type="entry name" value="PROTEIN_KINASE_ATP"/>
    <property type="match status" value="1"/>
</dbReference>
<feature type="region of interest" description="Disordered" evidence="9">
    <location>
        <begin position="1"/>
        <end position="88"/>
    </location>
</feature>
<dbReference type="EMBL" id="LT934113">
    <property type="protein sequence ID" value="VAH35203.1"/>
    <property type="molecule type" value="Genomic_DNA"/>
</dbReference>